<dbReference type="SUPFAM" id="SSF51735">
    <property type="entry name" value="NAD(P)-binding Rossmann-fold domains"/>
    <property type="match status" value="1"/>
</dbReference>
<feature type="region of interest" description="Disordered" evidence="1">
    <location>
        <begin position="347"/>
        <end position="371"/>
    </location>
</feature>
<evidence type="ECO:0000313" key="3">
    <source>
        <dbReference type="EMBL" id="AKU93229.1"/>
    </source>
</evidence>
<name>A0A0K1PJG7_9BACT</name>
<reference evidence="3 4" key="1">
    <citation type="submission" date="2015-08" db="EMBL/GenBank/DDBJ databases">
        <authorList>
            <person name="Babu N.S."/>
            <person name="Beckwith C.J."/>
            <person name="Beseler K.G."/>
            <person name="Brison A."/>
            <person name="Carone J.V."/>
            <person name="Caskin T.P."/>
            <person name="Diamond M."/>
            <person name="Durham M.E."/>
            <person name="Foxe J.M."/>
            <person name="Go M."/>
            <person name="Henderson B.A."/>
            <person name="Jones I.B."/>
            <person name="McGettigan J.A."/>
            <person name="Micheletti S.J."/>
            <person name="Nasrallah M.E."/>
            <person name="Ortiz D."/>
            <person name="Piller C.R."/>
            <person name="Privatt S.R."/>
            <person name="Schneider S.L."/>
            <person name="Sharp S."/>
            <person name="Smith T.C."/>
            <person name="Stanton J.D."/>
            <person name="Ullery H.E."/>
            <person name="Wilson R.J."/>
            <person name="Serrano M.G."/>
            <person name="Buck G."/>
            <person name="Lee V."/>
            <person name="Wang Y."/>
            <person name="Carvalho R."/>
            <person name="Voegtly L."/>
            <person name="Shi R."/>
            <person name="Duckworth R."/>
            <person name="Johnson A."/>
            <person name="Loviza R."/>
            <person name="Walstead R."/>
            <person name="Shah Z."/>
            <person name="Kiflezghi M."/>
            <person name="Wade K."/>
            <person name="Ball S.L."/>
            <person name="Bradley K.W."/>
            <person name="Asai D.J."/>
            <person name="Bowman C.A."/>
            <person name="Russell D.A."/>
            <person name="Pope W.H."/>
            <person name="Jacobs-Sera D."/>
            <person name="Hendrix R.W."/>
            <person name="Hatfull G.F."/>
        </authorList>
    </citation>
    <scope>NUCLEOTIDE SEQUENCE [LARGE SCALE GENOMIC DNA]</scope>
    <source>
        <strain evidence="3 4">DSM 27710</strain>
    </source>
</reference>
<dbReference type="AlphaFoldDB" id="A0A0K1PJG7"/>
<dbReference type="GO" id="GO:0004029">
    <property type="term" value="F:aldehyde dehydrogenase (NAD+) activity"/>
    <property type="evidence" value="ECO:0007669"/>
    <property type="project" value="TreeGrafter"/>
</dbReference>
<dbReference type="KEGG" id="vin:AKJ08_3616"/>
<keyword evidence="4" id="KW-1185">Reference proteome</keyword>
<dbReference type="PANTHER" id="PTHR48079:SF6">
    <property type="entry name" value="NAD(P)-BINDING DOMAIN-CONTAINING PROTEIN-RELATED"/>
    <property type="match status" value="1"/>
</dbReference>
<dbReference type="InterPro" id="IPR001509">
    <property type="entry name" value="Epimerase_deHydtase"/>
</dbReference>
<dbReference type="PANTHER" id="PTHR48079">
    <property type="entry name" value="PROTEIN YEEZ"/>
    <property type="match status" value="1"/>
</dbReference>
<dbReference type="SMART" id="SM00822">
    <property type="entry name" value="PKS_KR"/>
    <property type="match status" value="1"/>
</dbReference>
<accession>A0A0K1PJG7</accession>
<dbReference type="InterPro" id="IPR057326">
    <property type="entry name" value="KR_dom"/>
</dbReference>
<gene>
    <name evidence="3" type="ORF">AKJ08_3616</name>
</gene>
<feature type="domain" description="Ketoreductase" evidence="2">
    <location>
        <begin position="3"/>
        <end position="174"/>
    </location>
</feature>
<evidence type="ECO:0000313" key="4">
    <source>
        <dbReference type="Proteomes" id="UP000055590"/>
    </source>
</evidence>
<dbReference type="Proteomes" id="UP000055590">
    <property type="component" value="Chromosome"/>
</dbReference>
<dbReference type="Pfam" id="PF01370">
    <property type="entry name" value="Epimerase"/>
    <property type="match status" value="1"/>
</dbReference>
<dbReference type="STRING" id="1391653.AKJ08_3616"/>
<dbReference type="EMBL" id="CP012332">
    <property type="protein sequence ID" value="AKU93229.1"/>
    <property type="molecule type" value="Genomic_DNA"/>
</dbReference>
<protein>
    <submittedName>
        <fullName evidence="3">Dihydroflavonol-4-reductase</fullName>
    </submittedName>
</protein>
<dbReference type="InterPro" id="IPR036291">
    <property type="entry name" value="NAD(P)-bd_dom_sf"/>
</dbReference>
<evidence type="ECO:0000259" key="2">
    <source>
        <dbReference type="SMART" id="SM00822"/>
    </source>
</evidence>
<proteinExistence type="predicted"/>
<dbReference type="Gene3D" id="3.40.50.720">
    <property type="entry name" value="NAD(P)-binding Rossmann-like Domain"/>
    <property type="match status" value="1"/>
</dbReference>
<dbReference type="OrthoDB" id="5491199at2"/>
<evidence type="ECO:0000256" key="1">
    <source>
        <dbReference type="SAM" id="MobiDB-lite"/>
    </source>
</evidence>
<organism evidence="3 4">
    <name type="scientific">Vulgatibacter incomptus</name>
    <dbReference type="NCBI Taxonomy" id="1391653"/>
    <lineage>
        <taxon>Bacteria</taxon>
        <taxon>Pseudomonadati</taxon>
        <taxon>Myxococcota</taxon>
        <taxon>Myxococcia</taxon>
        <taxon>Myxococcales</taxon>
        <taxon>Cystobacterineae</taxon>
        <taxon>Vulgatibacteraceae</taxon>
        <taxon>Vulgatibacter</taxon>
    </lineage>
</organism>
<dbReference type="GO" id="GO:0005737">
    <property type="term" value="C:cytoplasm"/>
    <property type="evidence" value="ECO:0007669"/>
    <property type="project" value="TreeGrafter"/>
</dbReference>
<sequence>MSDAILVTGGTGFLGGHLVSLLARRGEKVRVLTRAATPELRARGIETIEGSLLDVATLSRALQGVRRVYHCAGLVSRDPDVAPEMYRVHVEGTRALLLAARAAGVERVVLVSTSGTVAVSKEPDVSTEESPYRIETVRRWPYYLSKIYQEKLALELAATGGPEVVVINPSILFGPDDVRLSSTGDVLRFLKGEIPLVPSGGINFVDARDAAAGAILAMERGKPSARYLLGGPNWTMGEFFARLARVSGVRAPTARIPDGAARLGARLVQGFARLGGADKRAPVDPESVEIAQHYWYLDASLARGELGWEPRDPMETLDDTVRFLRERFLGGAPSPAKAPSFLETLVTRMGEPESAPAEAPKPTPRTRSRRR</sequence>
<dbReference type="InterPro" id="IPR051783">
    <property type="entry name" value="NAD(P)-dependent_oxidoreduct"/>
</dbReference>
<dbReference type="RefSeq" id="WP_082343326.1">
    <property type="nucleotide sequence ID" value="NZ_CP012332.1"/>
</dbReference>